<accession>A0A3N6LW96</accession>
<evidence type="ECO:0000313" key="5">
    <source>
        <dbReference type="Proteomes" id="UP000282323"/>
    </source>
</evidence>
<comment type="caution">
    <text evidence="4">The sequence shown here is derived from an EMBL/GenBank/DDBJ whole genome shotgun (WGS) entry which is preliminary data.</text>
</comment>
<dbReference type="SUPFAM" id="SSF55816">
    <property type="entry name" value="5'-nucleotidase (syn. UDP-sugar hydrolase), C-terminal domain"/>
    <property type="match status" value="1"/>
</dbReference>
<protein>
    <submittedName>
        <fullName evidence="4">Bifunctional metallophosphatase/5'-nucleotidase</fullName>
    </submittedName>
</protein>
<dbReference type="PANTHER" id="PTHR11575">
    <property type="entry name" value="5'-NUCLEOTIDASE-RELATED"/>
    <property type="match status" value="1"/>
</dbReference>
<dbReference type="AlphaFoldDB" id="A0A3N6LW96"/>
<dbReference type="Gene3D" id="3.60.21.10">
    <property type="match status" value="1"/>
</dbReference>
<dbReference type="InterPro" id="IPR029052">
    <property type="entry name" value="Metallo-depent_PP-like"/>
</dbReference>
<dbReference type="PANTHER" id="PTHR11575:SF24">
    <property type="entry name" value="5'-NUCLEOTIDASE"/>
    <property type="match status" value="1"/>
</dbReference>
<dbReference type="Pfam" id="PF00149">
    <property type="entry name" value="Metallophos"/>
    <property type="match status" value="1"/>
</dbReference>
<dbReference type="InterPro" id="IPR008334">
    <property type="entry name" value="5'-Nucleotdase_C"/>
</dbReference>
<dbReference type="Proteomes" id="UP000282323">
    <property type="component" value="Unassembled WGS sequence"/>
</dbReference>
<feature type="domain" description="Calcineurin-like phosphoesterase" evidence="2">
    <location>
        <begin position="4"/>
        <end position="199"/>
    </location>
</feature>
<reference evidence="4 5" key="1">
    <citation type="submission" date="2018-10" db="EMBL/GenBank/DDBJ databases">
        <title>Natrarchaeobius chitinivorans gen. nov., sp. nov., and Natrarchaeobius haloalkaliphilus sp. nov., alkaliphilic, chitin-utilizing haloarchaea from hypersaline alkaline lakes.</title>
        <authorList>
            <person name="Sorokin D.Y."/>
            <person name="Elcheninov A.G."/>
            <person name="Kostrikina N.A."/>
            <person name="Bale N.J."/>
            <person name="Sinninghe Damste J.S."/>
            <person name="Khijniak T.V."/>
            <person name="Kublanov I.V."/>
            <person name="Toshchakov S.V."/>
        </authorList>
    </citation>
    <scope>NUCLEOTIDE SEQUENCE [LARGE SCALE GENOMIC DNA]</scope>
    <source>
        <strain evidence="4 5">AArcht4T</strain>
    </source>
</reference>
<dbReference type="GO" id="GO:0009166">
    <property type="term" value="P:nucleotide catabolic process"/>
    <property type="evidence" value="ECO:0007669"/>
    <property type="project" value="InterPro"/>
</dbReference>
<sequence>MTVRILHFSDIENAYNDAERLGRLAGSIEALRDERTLVVGTGDDVGPSILSIVTDGRQAIDFFEHVRPDASTFGNHDLDYGIEALLEVVERSPQTWVCANARRNGVAFGADAGIVPSAVVEAGGRRIGVFGLLDPETPAVTPPSVDIEVTDPIEAARDAVDSLRERGVDHVVALAHIQGIDDLARSVDVDVILAGHVHSERIDRVGGTLITRPGAGGRRLVEVTFEDGSWAARTHEVEAGPLDEELETVFEQRLPEEYRRVLADIDRSDAGTAVDGELEDDLPERIVAEAYRWATGADVGIQHSGGINDGSRFAGEVTAADLVGVVPYQDPVVAVSISGDELLNVVRSEDGFGLGGYMSGISVERRDGAVVDVLIGGEPIDPDASYTLATTEFFLESEDGLGSLDGSRRIESTAGSQYDVLIEYVEQVGVDPESISALEV</sequence>
<keyword evidence="1" id="KW-0732">Signal</keyword>
<evidence type="ECO:0000313" key="4">
    <source>
        <dbReference type="EMBL" id="RQG94878.1"/>
    </source>
</evidence>
<organism evidence="4 5">
    <name type="scientific">Natrarchaeobius chitinivorans</name>
    <dbReference type="NCBI Taxonomy" id="1679083"/>
    <lineage>
        <taxon>Archaea</taxon>
        <taxon>Methanobacteriati</taxon>
        <taxon>Methanobacteriota</taxon>
        <taxon>Stenosarchaea group</taxon>
        <taxon>Halobacteria</taxon>
        <taxon>Halobacteriales</taxon>
        <taxon>Natrialbaceae</taxon>
        <taxon>Natrarchaeobius</taxon>
    </lineage>
</organism>
<keyword evidence="5" id="KW-1185">Reference proteome</keyword>
<dbReference type="PRINTS" id="PR01607">
    <property type="entry name" value="APYRASEFAMLY"/>
</dbReference>
<gene>
    <name evidence="4" type="ORF">EA473_10290</name>
</gene>
<dbReference type="InterPro" id="IPR006179">
    <property type="entry name" value="5_nucleotidase/apyrase"/>
</dbReference>
<evidence type="ECO:0000256" key="1">
    <source>
        <dbReference type="ARBA" id="ARBA00022729"/>
    </source>
</evidence>
<dbReference type="GO" id="GO:0016787">
    <property type="term" value="F:hydrolase activity"/>
    <property type="evidence" value="ECO:0007669"/>
    <property type="project" value="InterPro"/>
</dbReference>
<dbReference type="RefSeq" id="WP_124195537.1">
    <property type="nucleotide sequence ID" value="NZ_REGA01000007.1"/>
</dbReference>
<evidence type="ECO:0000259" key="3">
    <source>
        <dbReference type="Pfam" id="PF02872"/>
    </source>
</evidence>
<dbReference type="InterPro" id="IPR036907">
    <property type="entry name" value="5'-Nucleotdase_C_sf"/>
</dbReference>
<dbReference type="Gene3D" id="3.90.780.10">
    <property type="entry name" value="5'-Nucleotidase, C-terminal domain"/>
    <property type="match status" value="1"/>
</dbReference>
<evidence type="ECO:0000259" key="2">
    <source>
        <dbReference type="Pfam" id="PF00149"/>
    </source>
</evidence>
<dbReference type="SUPFAM" id="SSF56300">
    <property type="entry name" value="Metallo-dependent phosphatases"/>
    <property type="match status" value="1"/>
</dbReference>
<proteinExistence type="predicted"/>
<dbReference type="OrthoDB" id="21342at2157"/>
<feature type="domain" description="5'-Nucleotidase C-terminal" evidence="3">
    <location>
        <begin position="285"/>
        <end position="401"/>
    </location>
</feature>
<dbReference type="Pfam" id="PF02872">
    <property type="entry name" value="5_nucleotid_C"/>
    <property type="match status" value="1"/>
</dbReference>
<dbReference type="EMBL" id="REGA01000007">
    <property type="protein sequence ID" value="RQG94878.1"/>
    <property type="molecule type" value="Genomic_DNA"/>
</dbReference>
<dbReference type="InterPro" id="IPR004843">
    <property type="entry name" value="Calcineurin-like_PHP"/>
</dbReference>
<dbReference type="CDD" id="cd00845">
    <property type="entry name" value="MPP_UshA_N_like"/>
    <property type="match status" value="1"/>
</dbReference>
<name>A0A3N6LW96_NATCH</name>